<feature type="region of interest" description="Disordered" evidence="1">
    <location>
        <begin position="49"/>
        <end position="70"/>
    </location>
</feature>
<evidence type="ECO:0000313" key="2">
    <source>
        <dbReference type="EMBL" id="MRS61606.1"/>
    </source>
</evidence>
<keyword evidence="3" id="KW-1185">Reference proteome</keyword>
<dbReference type="Proteomes" id="UP000441754">
    <property type="component" value="Unassembled WGS sequence"/>
</dbReference>
<gene>
    <name evidence="2" type="ORF">GJJ30_09930</name>
</gene>
<dbReference type="EMBL" id="WJXZ01000005">
    <property type="protein sequence ID" value="MRS61606.1"/>
    <property type="molecule type" value="Genomic_DNA"/>
</dbReference>
<sequence>MRLIIDTDIQYKTLFIEVAKVINAKVQIDENYLTEKEEELALAKLVESGSNEGRMSDEEQREFTSWLGSR</sequence>
<dbReference type="AlphaFoldDB" id="A0A7K0EJG8"/>
<proteinExistence type="predicted"/>
<evidence type="ECO:0000313" key="3">
    <source>
        <dbReference type="Proteomes" id="UP000441754"/>
    </source>
</evidence>
<organism evidence="2 3">
    <name type="scientific">Larkinella terrae</name>
    <dbReference type="NCBI Taxonomy" id="2025311"/>
    <lineage>
        <taxon>Bacteria</taxon>
        <taxon>Pseudomonadati</taxon>
        <taxon>Bacteroidota</taxon>
        <taxon>Cytophagia</taxon>
        <taxon>Cytophagales</taxon>
        <taxon>Spirosomataceae</taxon>
        <taxon>Larkinella</taxon>
    </lineage>
</organism>
<reference evidence="2 3" key="1">
    <citation type="journal article" date="2018" name="Antonie Van Leeuwenhoek">
        <title>Larkinella terrae sp. nov., isolated from soil on Jeju Island, South Korea.</title>
        <authorList>
            <person name="Ten L.N."/>
            <person name="Jeon J."/>
            <person name="Park S.J."/>
            <person name="Park S."/>
            <person name="Lee S.Y."/>
            <person name="Kim M.K."/>
            <person name="Jung H.Y."/>
        </authorList>
    </citation>
    <scope>NUCLEOTIDE SEQUENCE [LARGE SCALE GENOMIC DNA]</scope>
    <source>
        <strain evidence="2 3">KCTC 52001</strain>
    </source>
</reference>
<dbReference type="OrthoDB" id="965037at2"/>
<evidence type="ECO:0000256" key="1">
    <source>
        <dbReference type="SAM" id="MobiDB-lite"/>
    </source>
</evidence>
<accession>A0A7K0EJG8</accession>
<name>A0A7K0EJG8_9BACT</name>
<dbReference type="RefSeq" id="WP_154174994.1">
    <property type="nucleotide sequence ID" value="NZ_WJXZ01000005.1"/>
</dbReference>
<comment type="caution">
    <text evidence="2">The sequence shown here is derived from an EMBL/GenBank/DDBJ whole genome shotgun (WGS) entry which is preliminary data.</text>
</comment>
<protein>
    <submittedName>
        <fullName evidence="2">Uncharacterized protein</fullName>
    </submittedName>
</protein>